<comment type="caution">
    <text evidence="1">The sequence shown here is derived from an EMBL/GenBank/DDBJ whole genome shotgun (WGS) entry which is preliminary data.</text>
</comment>
<evidence type="ECO:0000313" key="1">
    <source>
        <dbReference type="EMBL" id="KAG5569421.1"/>
    </source>
</evidence>
<dbReference type="AlphaFoldDB" id="A0A9J5W1Q8"/>
<dbReference type="Proteomes" id="UP000824120">
    <property type="component" value="Chromosome 12"/>
</dbReference>
<accession>A0A9J5W1Q8</accession>
<dbReference type="EMBL" id="JACXVP010000012">
    <property type="protein sequence ID" value="KAG5569421.1"/>
    <property type="molecule type" value="Genomic_DNA"/>
</dbReference>
<reference evidence="1 2" key="1">
    <citation type="submission" date="2020-09" db="EMBL/GenBank/DDBJ databases">
        <title>De no assembly of potato wild relative species, Solanum commersonii.</title>
        <authorList>
            <person name="Cho K."/>
        </authorList>
    </citation>
    <scope>NUCLEOTIDE SEQUENCE [LARGE SCALE GENOMIC DNA]</scope>
    <source>
        <strain evidence="1">LZ3.2</strain>
        <tissue evidence="1">Leaf</tissue>
    </source>
</reference>
<protein>
    <submittedName>
        <fullName evidence="1">Uncharacterized protein</fullName>
    </submittedName>
</protein>
<sequence length="80" mass="8372">METLFILALKDKPIGGKWAFLQGGRPSLLTARSTVHVAAAGSAAFFSGEQCCTSSLLCDGPVSFQLLVVLMVKIAGSIMI</sequence>
<name>A0A9J5W1Q8_SOLCO</name>
<organism evidence="1 2">
    <name type="scientific">Solanum commersonii</name>
    <name type="common">Commerson's wild potato</name>
    <name type="synonym">Commerson's nightshade</name>
    <dbReference type="NCBI Taxonomy" id="4109"/>
    <lineage>
        <taxon>Eukaryota</taxon>
        <taxon>Viridiplantae</taxon>
        <taxon>Streptophyta</taxon>
        <taxon>Embryophyta</taxon>
        <taxon>Tracheophyta</taxon>
        <taxon>Spermatophyta</taxon>
        <taxon>Magnoliopsida</taxon>
        <taxon>eudicotyledons</taxon>
        <taxon>Gunneridae</taxon>
        <taxon>Pentapetalae</taxon>
        <taxon>asterids</taxon>
        <taxon>lamiids</taxon>
        <taxon>Solanales</taxon>
        <taxon>Solanaceae</taxon>
        <taxon>Solanoideae</taxon>
        <taxon>Solaneae</taxon>
        <taxon>Solanum</taxon>
    </lineage>
</organism>
<proteinExistence type="predicted"/>
<keyword evidence="2" id="KW-1185">Reference proteome</keyword>
<dbReference type="OrthoDB" id="1312297at2759"/>
<gene>
    <name evidence="1" type="ORF">H5410_059187</name>
</gene>
<evidence type="ECO:0000313" key="2">
    <source>
        <dbReference type="Proteomes" id="UP000824120"/>
    </source>
</evidence>